<dbReference type="GO" id="GO:0043531">
    <property type="term" value="F:ADP binding"/>
    <property type="evidence" value="ECO:0007669"/>
    <property type="project" value="InterPro"/>
</dbReference>
<evidence type="ECO:0000259" key="7">
    <source>
        <dbReference type="Pfam" id="PF00931"/>
    </source>
</evidence>
<gene>
    <name evidence="8" type="ORF">PIIN_09626</name>
</gene>
<dbReference type="HOGENOM" id="CLU_000288_125_13_1"/>
<dbReference type="Proteomes" id="UP000007148">
    <property type="component" value="Unassembled WGS sequence"/>
</dbReference>
<dbReference type="STRING" id="1109443.G4TWE2"/>
<evidence type="ECO:0000256" key="1">
    <source>
        <dbReference type="ARBA" id="ARBA00004173"/>
    </source>
</evidence>
<dbReference type="Pfam" id="PF13424">
    <property type="entry name" value="TPR_12"/>
    <property type="match status" value="1"/>
</dbReference>
<reference evidence="8 9" key="1">
    <citation type="journal article" date="2011" name="PLoS Pathog.">
        <title>Endophytic Life Strategies Decoded by Genome and Transcriptome Analyses of the Mutualistic Root Symbiont Piriformospora indica.</title>
        <authorList>
            <person name="Zuccaro A."/>
            <person name="Lahrmann U."/>
            <person name="Guldener U."/>
            <person name="Langen G."/>
            <person name="Pfiffi S."/>
            <person name="Biedenkopf D."/>
            <person name="Wong P."/>
            <person name="Samans B."/>
            <person name="Grimm C."/>
            <person name="Basiewicz M."/>
            <person name="Murat C."/>
            <person name="Martin F."/>
            <person name="Kogel K.H."/>
        </authorList>
    </citation>
    <scope>NUCLEOTIDE SEQUENCE [LARGE SCALE GENOMIC DNA]</scope>
    <source>
        <strain evidence="8 9">DSM 11827</strain>
    </source>
</reference>
<dbReference type="SUPFAM" id="SSF52540">
    <property type="entry name" value="P-loop containing nucleoside triphosphate hydrolases"/>
    <property type="match status" value="1"/>
</dbReference>
<dbReference type="InParanoid" id="G4TWE2"/>
<feature type="non-terminal residue" evidence="8">
    <location>
        <position position="866"/>
    </location>
</feature>
<dbReference type="InterPro" id="IPR029058">
    <property type="entry name" value="AB_hydrolase_fold"/>
</dbReference>
<dbReference type="Gene3D" id="1.25.40.10">
    <property type="entry name" value="Tetratricopeptide repeat domain"/>
    <property type="match status" value="1"/>
</dbReference>
<organism evidence="8 9">
    <name type="scientific">Serendipita indica (strain DSM 11827)</name>
    <name type="common">Root endophyte fungus</name>
    <name type="synonym">Piriformospora indica</name>
    <dbReference type="NCBI Taxonomy" id="1109443"/>
    <lineage>
        <taxon>Eukaryota</taxon>
        <taxon>Fungi</taxon>
        <taxon>Dikarya</taxon>
        <taxon>Basidiomycota</taxon>
        <taxon>Agaricomycotina</taxon>
        <taxon>Agaricomycetes</taxon>
        <taxon>Sebacinales</taxon>
        <taxon>Serendipitaceae</taxon>
        <taxon>Serendipita</taxon>
    </lineage>
</organism>
<dbReference type="SUPFAM" id="SSF48452">
    <property type="entry name" value="TPR-like"/>
    <property type="match status" value="1"/>
</dbReference>
<evidence type="ECO:0000256" key="2">
    <source>
        <dbReference type="ARBA" id="ARBA00004240"/>
    </source>
</evidence>
<evidence type="ECO:0000313" key="9">
    <source>
        <dbReference type="Proteomes" id="UP000007148"/>
    </source>
</evidence>
<dbReference type="InterPro" id="IPR052374">
    <property type="entry name" value="SERAC1"/>
</dbReference>
<dbReference type="AlphaFoldDB" id="G4TWE2"/>
<sequence>MPHIGSRFRNLVCPFKVSLCKVKPTSGSKVDHLGFLELASGTDPIVDIVAIHGLQGHRENTWMTDGGTLWLRDFLPADLSNARILTYGYDADTRSPECVSTQTMRRHAEGFAWALARTRRGNPRRPIIFLAHDLGCIILQWALALCHNQTLQSKCELRDILISTEAILFFGTPDFGIEVSLLEAISHLASMYIGAKDVMVKDLRSNSSELEDIQSRYVEASADINSTFLCGEYAAGSLDFSTSSNRNPAAIVLHASLRDMVKFSVKANDNYQTVLQYLKDYVENAVEDIKERWFTEDNRRSAAKEEPVSEVSMFPKSCPPAWRMYIERTHVQSLITQNLLPAQPTDRQPRCILHGIGGSGKTQLALKWIQEHETRFTRVIYVDASSKTQLEMDLKRSIRCLGLEYSKMSWKDAIAYLEGKEKGWLLFLDNADAPDLDLTPYIPKSTHGAVMLTTRNNKSVNYAPDGAVPVGPLEEAEALSLLHKVAEVTPASDAKSLEIVRELGMLALAITQAGVYIRATRRLEDYLDIFRKSRRRLLRRKPEFGSEYTSSTYTAFNLSFRKLKTKPQEFLKLCAFLHHSLIPLSLFERSVGSGFTTYTVLESCPPPKSDQRSISKLKAVFGETWDADGFQEIVDSASKASFIDVSTDGLFYTVHPLLQTYIKDSLVGLENEHYCRVTAQLILGAIRPPDGNNAQLWQLLPHANSIPRQVQSKDVAHVLAFYTLYDSLGSWTACRDLLQSAQAALQLIQDEGHEESMYIDTKLAETLRSCGQWEEAEKLQRDLLARRLKVSGDRHPDTITAMNNLASILYSRGQLEEAETTQQKVLALRLEISGPRHSDAIVAMNNLAATLRGRGQLDEAEKMQRD</sequence>
<evidence type="ECO:0000256" key="5">
    <source>
        <dbReference type="ARBA" id="ARBA00023128"/>
    </source>
</evidence>
<keyword evidence="4" id="KW-0256">Endoplasmic reticulum</keyword>
<accession>G4TWE2</accession>
<dbReference type="GO" id="GO:0005739">
    <property type="term" value="C:mitochondrion"/>
    <property type="evidence" value="ECO:0007669"/>
    <property type="project" value="UniProtKB-SubCell"/>
</dbReference>
<proteinExistence type="predicted"/>
<evidence type="ECO:0000313" key="8">
    <source>
        <dbReference type="EMBL" id="CCA75635.1"/>
    </source>
</evidence>
<dbReference type="GO" id="GO:0016020">
    <property type="term" value="C:membrane"/>
    <property type="evidence" value="ECO:0007669"/>
    <property type="project" value="UniProtKB-SubCell"/>
</dbReference>
<keyword evidence="6" id="KW-0472">Membrane</keyword>
<keyword evidence="5" id="KW-0496">Mitochondrion</keyword>
<keyword evidence="9" id="KW-1185">Reference proteome</keyword>
<dbReference type="Gene3D" id="3.40.50.300">
    <property type="entry name" value="P-loop containing nucleotide triphosphate hydrolases"/>
    <property type="match status" value="1"/>
</dbReference>
<evidence type="ECO:0000256" key="3">
    <source>
        <dbReference type="ARBA" id="ARBA00004370"/>
    </source>
</evidence>
<dbReference type="Gene3D" id="3.40.50.1820">
    <property type="entry name" value="alpha/beta hydrolase"/>
    <property type="match status" value="1"/>
</dbReference>
<evidence type="ECO:0000256" key="4">
    <source>
        <dbReference type="ARBA" id="ARBA00022824"/>
    </source>
</evidence>
<dbReference type="PANTHER" id="PTHR48182">
    <property type="entry name" value="PROTEIN SERAC1"/>
    <property type="match status" value="1"/>
</dbReference>
<comment type="caution">
    <text evidence="8">The sequence shown here is derived from an EMBL/GenBank/DDBJ whole genome shotgun (WGS) entry which is preliminary data.</text>
</comment>
<dbReference type="Pfam" id="PF00931">
    <property type="entry name" value="NB-ARC"/>
    <property type="match status" value="1"/>
</dbReference>
<dbReference type="InterPro" id="IPR027417">
    <property type="entry name" value="P-loop_NTPase"/>
</dbReference>
<dbReference type="OrthoDB" id="3258722at2759"/>
<dbReference type="Pfam" id="PF13374">
    <property type="entry name" value="TPR_10"/>
    <property type="match status" value="1"/>
</dbReference>
<dbReference type="SUPFAM" id="SSF53474">
    <property type="entry name" value="alpha/beta-Hydrolases"/>
    <property type="match status" value="1"/>
</dbReference>
<dbReference type="PANTHER" id="PTHR48182:SF2">
    <property type="entry name" value="PROTEIN SERAC1"/>
    <property type="match status" value="1"/>
</dbReference>
<dbReference type="InterPro" id="IPR011990">
    <property type="entry name" value="TPR-like_helical_dom_sf"/>
</dbReference>
<evidence type="ECO:0000256" key="6">
    <source>
        <dbReference type="ARBA" id="ARBA00023136"/>
    </source>
</evidence>
<dbReference type="eggNOG" id="KOG1840">
    <property type="taxonomic scope" value="Eukaryota"/>
</dbReference>
<feature type="domain" description="NB-ARC" evidence="7">
    <location>
        <begin position="350"/>
        <end position="486"/>
    </location>
</feature>
<dbReference type="InterPro" id="IPR002182">
    <property type="entry name" value="NB-ARC"/>
</dbReference>
<protein>
    <submittedName>
        <fullName evidence="8">Related to kinesin light chain</fullName>
    </submittedName>
</protein>
<comment type="subcellular location">
    <subcellularLocation>
        <location evidence="2">Endoplasmic reticulum</location>
    </subcellularLocation>
    <subcellularLocation>
        <location evidence="3">Membrane</location>
    </subcellularLocation>
    <subcellularLocation>
        <location evidence="1">Mitochondrion</location>
    </subcellularLocation>
</comment>
<name>G4TWE2_SERID</name>
<dbReference type="EMBL" id="CAFZ01000487">
    <property type="protein sequence ID" value="CCA75635.1"/>
    <property type="molecule type" value="Genomic_DNA"/>
</dbReference>
<dbReference type="GO" id="GO:0005783">
    <property type="term" value="C:endoplasmic reticulum"/>
    <property type="evidence" value="ECO:0007669"/>
    <property type="project" value="UniProtKB-SubCell"/>
</dbReference>